<sequence length="254" mass="29539">MAGLTVAITNVCEMPPILSFKSYVSLEQINIPHYLSKEFKSQSLHDKSRRNEQFRIYKREREYAIQNGKGMKSKGLYEAVLEAEAKKKQKIDPEVNENQTQKRSELKTPISLIKSDQDSQTNPNKDLNYIFSYYNIPHKSLSPPPQQYTSSLSLEETLAILRTISPVDPQGYKEKEPELKQPKLQQYAGLIDVIEMFHEIMKRIIEEEKKNPNVMISRQYKEYLNKDGPAFFYPTENCRSTPISRPKDLNISEE</sequence>
<evidence type="ECO:0000313" key="2">
    <source>
        <dbReference type="EMBL" id="KAA6395588.1"/>
    </source>
</evidence>
<evidence type="ECO:0000313" key="3">
    <source>
        <dbReference type="Proteomes" id="UP000324800"/>
    </source>
</evidence>
<feature type="region of interest" description="Disordered" evidence="1">
    <location>
        <begin position="87"/>
        <end position="124"/>
    </location>
</feature>
<evidence type="ECO:0000256" key="1">
    <source>
        <dbReference type="SAM" id="MobiDB-lite"/>
    </source>
</evidence>
<dbReference type="EMBL" id="SNRW01001645">
    <property type="protein sequence ID" value="KAA6395588.1"/>
    <property type="molecule type" value="Genomic_DNA"/>
</dbReference>
<proteinExistence type="predicted"/>
<name>A0A5J4WL56_9EUKA</name>
<accession>A0A5J4WL56</accession>
<reference evidence="2 3" key="1">
    <citation type="submission" date="2019-03" db="EMBL/GenBank/DDBJ databases">
        <title>Single cell metagenomics reveals metabolic interactions within the superorganism composed of flagellate Streblomastix strix and complex community of Bacteroidetes bacteria on its surface.</title>
        <authorList>
            <person name="Treitli S.C."/>
            <person name="Kolisko M."/>
            <person name="Husnik F."/>
            <person name="Keeling P."/>
            <person name="Hampl V."/>
        </authorList>
    </citation>
    <scope>NUCLEOTIDE SEQUENCE [LARGE SCALE GENOMIC DNA]</scope>
    <source>
        <strain evidence="2">ST1C</strain>
    </source>
</reference>
<dbReference type="Proteomes" id="UP000324800">
    <property type="component" value="Unassembled WGS sequence"/>
</dbReference>
<dbReference type="AlphaFoldDB" id="A0A5J4WL56"/>
<comment type="caution">
    <text evidence="2">The sequence shown here is derived from an EMBL/GenBank/DDBJ whole genome shotgun (WGS) entry which is preliminary data.</text>
</comment>
<organism evidence="2 3">
    <name type="scientific">Streblomastix strix</name>
    <dbReference type="NCBI Taxonomy" id="222440"/>
    <lineage>
        <taxon>Eukaryota</taxon>
        <taxon>Metamonada</taxon>
        <taxon>Preaxostyla</taxon>
        <taxon>Oxymonadida</taxon>
        <taxon>Streblomastigidae</taxon>
        <taxon>Streblomastix</taxon>
    </lineage>
</organism>
<protein>
    <submittedName>
        <fullName evidence="2">Uncharacterized protein</fullName>
    </submittedName>
</protein>
<gene>
    <name evidence="2" type="ORF">EZS28_008887</name>
</gene>